<feature type="non-terminal residue" evidence="1">
    <location>
        <position position="1"/>
    </location>
</feature>
<reference evidence="1 2" key="1">
    <citation type="submission" date="2021-05" db="EMBL/GenBank/DDBJ databases">
        <title>Genome Assembly of Synthetic Allotetraploid Brassica napus Reveals Homoeologous Exchanges between Subgenomes.</title>
        <authorList>
            <person name="Davis J.T."/>
        </authorList>
    </citation>
    <scope>NUCLEOTIDE SEQUENCE [LARGE SCALE GENOMIC DNA]</scope>
    <source>
        <strain evidence="2">cv. Da-Ae</strain>
        <tissue evidence="1">Seedling</tissue>
    </source>
</reference>
<organism evidence="1 2">
    <name type="scientific">Brassica napus</name>
    <name type="common">Rape</name>
    <dbReference type="NCBI Taxonomy" id="3708"/>
    <lineage>
        <taxon>Eukaryota</taxon>
        <taxon>Viridiplantae</taxon>
        <taxon>Streptophyta</taxon>
        <taxon>Embryophyta</taxon>
        <taxon>Tracheophyta</taxon>
        <taxon>Spermatophyta</taxon>
        <taxon>Magnoliopsida</taxon>
        <taxon>eudicotyledons</taxon>
        <taxon>Gunneridae</taxon>
        <taxon>Pentapetalae</taxon>
        <taxon>rosids</taxon>
        <taxon>malvids</taxon>
        <taxon>Brassicales</taxon>
        <taxon>Brassicaceae</taxon>
        <taxon>Brassiceae</taxon>
        <taxon>Brassica</taxon>
    </lineage>
</organism>
<protein>
    <submittedName>
        <fullName evidence="1">Uncharacterized protein</fullName>
    </submittedName>
</protein>
<evidence type="ECO:0000313" key="1">
    <source>
        <dbReference type="EMBL" id="KAH0888713.1"/>
    </source>
</evidence>
<accession>A0ABQ8A8Z0</accession>
<keyword evidence="2" id="KW-1185">Reference proteome</keyword>
<dbReference type="Proteomes" id="UP000824890">
    <property type="component" value="Unassembled WGS sequence"/>
</dbReference>
<evidence type="ECO:0000313" key="2">
    <source>
        <dbReference type="Proteomes" id="UP000824890"/>
    </source>
</evidence>
<comment type="caution">
    <text evidence="1">The sequence shown here is derived from an EMBL/GenBank/DDBJ whole genome shotgun (WGS) entry which is preliminary data.</text>
</comment>
<proteinExistence type="predicted"/>
<name>A0ABQ8A8Z0_BRANA</name>
<gene>
    <name evidence="1" type="ORF">HID58_051142</name>
</gene>
<sequence>ISSVAFVTEKSPESFVDDQFPWLSSKKNLGGVARRRISVAMSVGESLWLSSTEEIGGSPLQTNSSVGANSSLTWQVRTTEIEKKKERTDSGLFWRGAMAELRHSSSWKPCTERRMGGVSGILENGLFCLCVSLFCNAVVVAKIKNATLILLVLKQDQIVKTLETIKRVSPRRALLMGMAQAFGHHKSFR</sequence>
<dbReference type="EMBL" id="JAGKQM010000013">
    <property type="protein sequence ID" value="KAH0888713.1"/>
    <property type="molecule type" value="Genomic_DNA"/>
</dbReference>